<comment type="subcellular location">
    <subcellularLocation>
        <location evidence="1">Membrane</location>
        <topology evidence="1">Multi-pass membrane protein</topology>
    </subcellularLocation>
</comment>
<dbReference type="PANTHER" id="PTHR38459">
    <property type="entry name" value="PROPHAGE BACTOPRENOL-LINKED GLUCOSE TRANSLOCASE HOMOLOG"/>
    <property type="match status" value="1"/>
</dbReference>
<feature type="transmembrane region" description="Helical" evidence="6">
    <location>
        <begin position="122"/>
        <end position="139"/>
    </location>
</feature>
<dbReference type="GO" id="GO:0000271">
    <property type="term" value="P:polysaccharide biosynthetic process"/>
    <property type="evidence" value="ECO:0007669"/>
    <property type="project" value="InterPro"/>
</dbReference>
<feature type="domain" description="GtrA/DPMS transmembrane" evidence="7">
    <location>
        <begin position="11"/>
        <end position="140"/>
    </location>
</feature>
<evidence type="ECO:0000259" key="7">
    <source>
        <dbReference type="Pfam" id="PF04138"/>
    </source>
</evidence>
<proteinExistence type="inferred from homology"/>
<dbReference type="InterPro" id="IPR051401">
    <property type="entry name" value="GtrA_CellWall_Glycosyl"/>
</dbReference>
<dbReference type="GO" id="GO:0005886">
    <property type="term" value="C:plasma membrane"/>
    <property type="evidence" value="ECO:0007669"/>
    <property type="project" value="TreeGrafter"/>
</dbReference>
<evidence type="ECO:0000256" key="5">
    <source>
        <dbReference type="ARBA" id="ARBA00023136"/>
    </source>
</evidence>
<name>A0A9X3WI61_9BACI</name>
<dbReference type="EMBL" id="JAMQKC010000015">
    <property type="protein sequence ID" value="MDC3417899.1"/>
    <property type="molecule type" value="Genomic_DNA"/>
</dbReference>
<protein>
    <submittedName>
        <fullName evidence="8">GtrA family protein</fullName>
    </submittedName>
</protein>
<comment type="similarity">
    <text evidence="2">Belongs to the GtrA family.</text>
</comment>
<gene>
    <name evidence="8" type="ORF">NC799_13440</name>
</gene>
<dbReference type="Pfam" id="PF04138">
    <property type="entry name" value="GtrA_DPMS_TM"/>
    <property type="match status" value="1"/>
</dbReference>
<evidence type="ECO:0000313" key="8">
    <source>
        <dbReference type="EMBL" id="MDC3417899.1"/>
    </source>
</evidence>
<dbReference type="RefSeq" id="WP_272446960.1">
    <property type="nucleotide sequence ID" value="NZ_JAMQKC010000015.1"/>
</dbReference>
<feature type="transmembrane region" description="Helical" evidence="6">
    <location>
        <begin position="40"/>
        <end position="59"/>
    </location>
</feature>
<keyword evidence="9" id="KW-1185">Reference proteome</keyword>
<accession>A0A9X3WI61</accession>
<feature type="transmembrane region" description="Helical" evidence="6">
    <location>
        <begin position="79"/>
        <end position="102"/>
    </location>
</feature>
<evidence type="ECO:0000256" key="2">
    <source>
        <dbReference type="ARBA" id="ARBA00009399"/>
    </source>
</evidence>
<dbReference type="InterPro" id="IPR007267">
    <property type="entry name" value="GtrA_DPMS_TM"/>
</dbReference>
<evidence type="ECO:0000256" key="6">
    <source>
        <dbReference type="SAM" id="Phobius"/>
    </source>
</evidence>
<feature type="transmembrane region" description="Helical" evidence="6">
    <location>
        <begin position="12"/>
        <end position="34"/>
    </location>
</feature>
<reference evidence="8" key="1">
    <citation type="submission" date="2022-06" db="EMBL/GenBank/DDBJ databases">
        <title>Aquibacillus sp. a new bacterium isolated from soil saline samples.</title>
        <authorList>
            <person name="Galisteo C."/>
            <person name="De La Haba R."/>
            <person name="Sanchez-Porro C."/>
            <person name="Ventosa A."/>
        </authorList>
    </citation>
    <scope>NUCLEOTIDE SEQUENCE</scope>
    <source>
        <strain evidence="8">3ASR75-54</strain>
    </source>
</reference>
<sequence>MAKKLKTQVLQFGFIGASNAVVDILSLNILLLIWPTKGTGMLLTFNTISYILAIINSYIWNTKFTFSHRATSDTREMFLFIIQASIALVISNLVFIGAFQLLEVQPLLPIPSFINQNIAKGLAMFLSSTASFLLMRYLVFRKRETRQTE</sequence>
<keyword evidence="5 6" id="KW-0472">Membrane</keyword>
<evidence type="ECO:0000256" key="1">
    <source>
        <dbReference type="ARBA" id="ARBA00004141"/>
    </source>
</evidence>
<dbReference type="PANTHER" id="PTHR38459:SF1">
    <property type="entry name" value="PROPHAGE BACTOPRENOL-LINKED GLUCOSE TRANSLOCASE HOMOLOG"/>
    <property type="match status" value="1"/>
</dbReference>
<dbReference type="AlphaFoldDB" id="A0A9X3WI61"/>
<organism evidence="8 9">
    <name type="scientific">Aquibacillus salsiterrae</name>
    <dbReference type="NCBI Taxonomy" id="2950439"/>
    <lineage>
        <taxon>Bacteria</taxon>
        <taxon>Bacillati</taxon>
        <taxon>Bacillota</taxon>
        <taxon>Bacilli</taxon>
        <taxon>Bacillales</taxon>
        <taxon>Bacillaceae</taxon>
        <taxon>Aquibacillus</taxon>
    </lineage>
</organism>
<evidence type="ECO:0000256" key="3">
    <source>
        <dbReference type="ARBA" id="ARBA00022692"/>
    </source>
</evidence>
<evidence type="ECO:0000256" key="4">
    <source>
        <dbReference type="ARBA" id="ARBA00022989"/>
    </source>
</evidence>
<comment type="caution">
    <text evidence="8">The sequence shown here is derived from an EMBL/GenBank/DDBJ whole genome shotgun (WGS) entry which is preliminary data.</text>
</comment>
<evidence type="ECO:0000313" key="9">
    <source>
        <dbReference type="Proteomes" id="UP001145069"/>
    </source>
</evidence>
<keyword evidence="4 6" id="KW-1133">Transmembrane helix</keyword>
<dbReference type="Proteomes" id="UP001145069">
    <property type="component" value="Unassembled WGS sequence"/>
</dbReference>
<keyword evidence="3 6" id="KW-0812">Transmembrane</keyword>